<keyword evidence="3" id="KW-1185">Reference proteome</keyword>
<dbReference type="SMART" id="SM00858">
    <property type="entry name" value="SAF"/>
    <property type="match status" value="1"/>
</dbReference>
<protein>
    <recommendedName>
        <fullName evidence="1">SAF domain-containing protein</fullName>
    </recommendedName>
</protein>
<dbReference type="Pfam" id="PF08666">
    <property type="entry name" value="SAF"/>
    <property type="match status" value="1"/>
</dbReference>
<dbReference type="RefSeq" id="WP_185720094.1">
    <property type="nucleotide sequence ID" value="NZ_BAAAWI010000001.1"/>
</dbReference>
<name>A0A7G7MKF5_9PSEU</name>
<feature type="domain" description="SAF" evidence="1">
    <location>
        <begin position="51"/>
        <end position="113"/>
    </location>
</feature>
<dbReference type="InterPro" id="IPR013974">
    <property type="entry name" value="SAF"/>
</dbReference>
<organism evidence="2 3">
    <name type="scientific">Pseudonocardia petroleophila</name>
    <dbReference type="NCBI Taxonomy" id="37331"/>
    <lineage>
        <taxon>Bacteria</taxon>
        <taxon>Bacillati</taxon>
        <taxon>Actinomycetota</taxon>
        <taxon>Actinomycetes</taxon>
        <taxon>Pseudonocardiales</taxon>
        <taxon>Pseudonocardiaceae</taxon>
        <taxon>Pseudonocardia</taxon>
    </lineage>
</organism>
<evidence type="ECO:0000313" key="3">
    <source>
        <dbReference type="Proteomes" id="UP000515728"/>
    </source>
</evidence>
<dbReference type="CDD" id="cd11614">
    <property type="entry name" value="SAF_CpaB_FlgA_like"/>
    <property type="match status" value="1"/>
</dbReference>
<evidence type="ECO:0000259" key="1">
    <source>
        <dbReference type="SMART" id="SM00858"/>
    </source>
</evidence>
<dbReference type="AlphaFoldDB" id="A0A7G7MKF5"/>
<reference evidence="2 3" key="1">
    <citation type="submission" date="2020-08" db="EMBL/GenBank/DDBJ databases">
        <authorList>
            <person name="Mo P."/>
        </authorList>
    </citation>
    <scope>NUCLEOTIDE SEQUENCE [LARGE SCALE GENOMIC DNA]</scope>
    <source>
        <strain evidence="2 3">CGMCC 4.1532</strain>
    </source>
</reference>
<evidence type="ECO:0000313" key="2">
    <source>
        <dbReference type="EMBL" id="QNG53266.1"/>
    </source>
</evidence>
<accession>A0A7G7MKF5</accession>
<dbReference type="Proteomes" id="UP000515728">
    <property type="component" value="Chromosome"/>
</dbReference>
<sequence length="200" mass="20063">MSDDPPRRVPRLLAPLGAPGWRRTALLRRAGAGLLTVLALALALAPQARGTPVVVAASDLAAGSTLAADALVVREWPRELVPAGAVPAVADAAGRVLVGAARAGEPLTDARLTGDSALPGDAAAVPVRLADPDVAPLLVAGRRVDVVTLGERAGEPLVLASDAEVVTVLPGPLVLVAMPRGLATRVAAAALSDQVAVTLR</sequence>
<dbReference type="KEGG" id="ppel:H6H00_04495"/>
<proteinExistence type="predicted"/>
<dbReference type="EMBL" id="CP060131">
    <property type="protein sequence ID" value="QNG53266.1"/>
    <property type="molecule type" value="Genomic_DNA"/>
</dbReference>
<gene>
    <name evidence="2" type="ORF">H6H00_04495</name>
</gene>